<dbReference type="InterPro" id="IPR006224">
    <property type="entry name" value="PsdUridine_synth_RluA-like_CS"/>
</dbReference>
<evidence type="ECO:0000313" key="7">
    <source>
        <dbReference type="EMBL" id="GAA5169033.1"/>
    </source>
</evidence>
<sequence>MRFDAALARILSEHSRSRLQEWIREGRVSLNGAVMTDTRYRVVGGEALEVRPAQSDTELADAPEDIPLDVVFEDEHIIVVNKPAGLVVHPGSGNPAGTLQNALLAHDEQLRGLQRAGIVHRLDKDTSGLMVVARSLIAQTDLVRQLQARTVKRNYSAVVLGRPKLSGWIEASIARHPTQRTRMAVVEGGKEARTHYQVVEQFEKTALIECALDTGRTHQIRVHMTHIGHPLVGDPVYAAKRAMPPGATGFERQALHAFRLGLIHPVSRQSLQWEIPMAADMQVLIDTLRSLG</sequence>
<dbReference type="CDD" id="cd00165">
    <property type="entry name" value="S4"/>
    <property type="match status" value="1"/>
</dbReference>
<keyword evidence="4" id="KW-0694">RNA-binding</keyword>
<evidence type="ECO:0000256" key="5">
    <source>
        <dbReference type="RuleBase" id="RU362028"/>
    </source>
</evidence>
<dbReference type="EC" id="5.4.99.-" evidence="5"/>
<comment type="catalytic activity">
    <reaction evidence="3">
        <text>uridine(1911/1915/1917) in 23S rRNA = pseudouridine(1911/1915/1917) in 23S rRNA</text>
        <dbReference type="Rhea" id="RHEA:42524"/>
        <dbReference type="Rhea" id="RHEA-COMP:10097"/>
        <dbReference type="Rhea" id="RHEA-COMP:10098"/>
        <dbReference type="ChEBI" id="CHEBI:65314"/>
        <dbReference type="ChEBI" id="CHEBI:65315"/>
        <dbReference type="EC" id="5.4.99.23"/>
    </reaction>
</comment>
<protein>
    <recommendedName>
        <fullName evidence="5">Pseudouridine synthase</fullName>
        <ecNumber evidence="5">5.4.99.-</ecNumber>
    </recommendedName>
</protein>
<dbReference type="Gene3D" id="3.10.290.10">
    <property type="entry name" value="RNA-binding S4 domain"/>
    <property type="match status" value="1"/>
</dbReference>
<dbReference type="PANTHER" id="PTHR21600:SF44">
    <property type="entry name" value="RIBOSOMAL LARGE SUBUNIT PSEUDOURIDINE SYNTHASE D"/>
    <property type="match status" value="1"/>
</dbReference>
<dbReference type="Gene3D" id="3.30.2350.10">
    <property type="entry name" value="Pseudouridine synthase"/>
    <property type="match status" value="1"/>
</dbReference>
<dbReference type="Pfam" id="PF01479">
    <property type="entry name" value="S4"/>
    <property type="match status" value="1"/>
</dbReference>
<comment type="catalytic activity">
    <reaction evidence="5">
        <text>a uridine in RNA = a pseudouridine in RNA</text>
        <dbReference type="Rhea" id="RHEA:48348"/>
        <dbReference type="Rhea" id="RHEA-COMP:12068"/>
        <dbReference type="Rhea" id="RHEA-COMP:12069"/>
        <dbReference type="ChEBI" id="CHEBI:65314"/>
        <dbReference type="ChEBI" id="CHEBI:65315"/>
    </reaction>
</comment>
<dbReference type="PROSITE" id="PS50889">
    <property type="entry name" value="S4"/>
    <property type="match status" value="1"/>
</dbReference>
<evidence type="ECO:0000256" key="2">
    <source>
        <dbReference type="ARBA" id="ARBA00023235"/>
    </source>
</evidence>
<comment type="function">
    <text evidence="5">Responsible for synthesis of pseudouridine from uracil.</text>
</comment>
<dbReference type="SUPFAM" id="SSF55174">
    <property type="entry name" value="Alpha-L RNA-binding motif"/>
    <property type="match status" value="1"/>
</dbReference>
<dbReference type="InterPro" id="IPR050188">
    <property type="entry name" value="RluA_PseudoU_synthase"/>
</dbReference>
<dbReference type="EMBL" id="BAABLD010000011">
    <property type="protein sequence ID" value="GAA5169033.1"/>
    <property type="molecule type" value="Genomic_DNA"/>
</dbReference>
<dbReference type="InterPro" id="IPR006145">
    <property type="entry name" value="PsdUridine_synth_RsuA/RluA"/>
</dbReference>
<gene>
    <name evidence="7" type="ORF">GCM10025770_30040</name>
</gene>
<dbReference type="SMART" id="SM00363">
    <property type="entry name" value="S4"/>
    <property type="match status" value="1"/>
</dbReference>
<keyword evidence="8" id="KW-1185">Reference proteome</keyword>
<comment type="caution">
    <text evidence="7">The sequence shown here is derived from an EMBL/GenBank/DDBJ whole genome shotgun (WGS) entry which is preliminary data.</text>
</comment>
<evidence type="ECO:0000256" key="3">
    <source>
        <dbReference type="ARBA" id="ARBA00036882"/>
    </source>
</evidence>
<dbReference type="CDD" id="cd02869">
    <property type="entry name" value="PseudoU_synth_RluA_like"/>
    <property type="match status" value="1"/>
</dbReference>
<reference evidence="8" key="1">
    <citation type="journal article" date="2019" name="Int. J. Syst. Evol. Microbiol.">
        <title>The Global Catalogue of Microorganisms (GCM) 10K type strain sequencing project: providing services to taxonomists for standard genome sequencing and annotation.</title>
        <authorList>
            <consortium name="The Broad Institute Genomics Platform"/>
            <consortium name="The Broad Institute Genome Sequencing Center for Infectious Disease"/>
            <person name="Wu L."/>
            <person name="Ma J."/>
        </authorList>
    </citation>
    <scope>NUCLEOTIDE SEQUENCE [LARGE SCALE GENOMIC DNA]</scope>
    <source>
        <strain evidence="8">JCM 18715</strain>
    </source>
</reference>
<dbReference type="NCBIfam" id="TIGR00005">
    <property type="entry name" value="rluA_subfam"/>
    <property type="match status" value="1"/>
</dbReference>
<dbReference type="PANTHER" id="PTHR21600">
    <property type="entry name" value="MITOCHONDRIAL RNA PSEUDOURIDINE SYNTHASE"/>
    <property type="match status" value="1"/>
</dbReference>
<dbReference type="InterPro" id="IPR036986">
    <property type="entry name" value="S4_RNA-bd_sf"/>
</dbReference>
<dbReference type="InterPro" id="IPR020103">
    <property type="entry name" value="PsdUridine_synth_cat_dom_sf"/>
</dbReference>
<dbReference type="Pfam" id="PF00849">
    <property type="entry name" value="PseudoU_synth_2"/>
    <property type="match status" value="1"/>
</dbReference>
<organism evidence="7 8">
    <name type="scientific">Viridibacterium curvum</name>
    <dbReference type="NCBI Taxonomy" id="1101404"/>
    <lineage>
        <taxon>Bacteria</taxon>
        <taxon>Pseudomonadati</taxon>
        <taxon>Pseudomonadota</taxon>
        <taxon>Betaproteobacteria</taxon>
        <taxon>Rhodocyclales</taxon>
        <taxon>Rhodocyclaceae</taxon>
        <taxon>Viridibacterium</taxon>
    </lineage>
</organism>
<dbReference type="SUPFAM" id="SSF55120">
    <property type="entry name" value="Pseudouridine synthase"/>
    <property type="match status" value="1"/>
</dbReference>
<dbReference type="RefSeq" id="WP_345533914.1">
    <property type="nucleotide sequence ID" value="NZ_BAABLD010000011.1"/>
</dbReference>
<dbReference type="PROSITE" id="PS01129">
    <property type="entry name" value="PSI_RLU"/>
    <property type="match status" value="1"/>
</dbReference>
<evidence type="ECO:0000256" key="4">
    <source>
        <dbReference type="PROSITE-ProRule" id="PRU00182"/>
    </source>
</evidence>
<keyword evidence="2 5" id="KW-0413">Isomerase</keyword>
<dbReference type="Proteomes" id="UP001500547">
    <property type="component" value="Unassembled WGS sequence"/>
</dbReference>
<name>A0ABP9QX58_9RHOO</name>
<proteinExistence type="inferred from homology"/>
<accession>A0ABP9QX58</accession>
<evidence type="ECO:0000256" key="1">
    <source>
        <dbReference type="ARBA" id="ARBA00010876"/>
    </source>
</evidence>
<dbReference type="InterPro" id="IPR002942">
    <property type="entry name" value="S4_RNA-bd"/>
</dbReference>
<dbReference type="InterPro" id="IPR006225">
    <property type="entry name" value="PsdUridine_synth_RluC/D"/>
</dbReference>
<evidence type="ECO:0000259" key="6">
    <source>
        <dbReference type="SMART" id="SM00363"/>
    </source>
</evidence>
<comment type="similarity">
    <text evidence="1 5">Belongs to the pseudouridine synthase RluA family.</text>
</comment>
<evidence type="ECO:0000313" key="8">
    <source>
        <dbReference type="Proteomes" id="UP001500547"/>
    </source>
</evidence>
<feature type="domain" description="RNA-binding S4" evidence="6">
    <location>
        <begin position="1"/>
        <end position="67"/>
    </location>
</feature>